<dbReference type="PROSITE" id="PS50005">
    <property type="entry name" value="TPR"/>
    <property type="match status" value="1"/>
</dbReference>
<dbReference type="InterPro" id="IPR012338">
    <property type="entry name" value="Beta-lactam/transpept-like"/>
</dbReference>
<comment type="caution">
    <text evidence="5">The sequence shown here is derived from an EMBL/GenBank/DDBJ whole genome shotgun (WGS) entry which is preliminary data.</text>
</comment>
<protein>
    <submittedName>
        <fullName evidence="5">Uncharacterized protein</fullName>
    </submittedName>
</protein>
<dbReference type="PANTHER" id="PTHR43283:SF18">
    <property type="match status" value="1"/>
</dbReference>
<name>A0A418ME31_9BACT</name>
<dbReference type="AlphaFoldDB" id="A0A418ME31"/>
<dbReference type="Pfam" id="PF14559">
    <property type="entry name" value="TPR_19"/>
    <property type="match status" value="1"/>
</dbReference>
<sequence length="584" mass="64932">MFVSVQRFRFPVHLYVSTDQSSLMKRFASCLLLLLVVVQRPVQAQLTPRQIDPVITRIMDSANVPGLSIAIIRNGKLAYSKGYGRTKADSTQPVTSTTIFDAASLSKPVFAYAVLQLVEEGRIELDKPLYEYMPYPDVAADERYKRITARMVLSHRSGFPNWRRNRRSKELTISFNPGERFGYSGEGFVYLQKVVETITGKPINELITERVFKPLQMTSSSYVWQPAFDANFAQPHSNFGQPETKNKPNQANVAYSLQTTADDYAKFILAVLNGKGLKTTTIDQMLSPQSRLPKQYGGTDTLSAALRWGLGFGLEQTPAGDYFWHWGDNGTFKCYVTASRTDKNAVVYFANGYNGLGLISALVNRFVGGEHPAVAFLGYNAYDDKHSLFARYVLDKGVPAAIKPYLDANGTSTLAEDKLNWVGDQLVSLGRMTDAREVFRYNLAAYPKSANALASYAYASLYAGNPSEAVTYFRKALEQKPDNDRLKKLVAQLTAAPAGQGGTRLVLKGYPAAKLVTVAGSFNDWDDLHTFLIRKGDVWECYLDVKPGSYTYKFVVDGKWITDPANSTTQQDESGNVNSLLTIK</sequence>
<dbReference type="InterPro" id="IPR032640">
    <property type="entry name" value="AMPK1_CBM"/>
</dbReference>
<evidence type="ECO:0000256" key="1">
    <source>
        <dbReference type="PROSITE-ProRule" id="PRU00339"/>
    </source>
</evidence>
<dbReference type="PANTHER" id="PTHR43283">
    <property type="entry name" value="BETA-LACTAMASE-RELATED"/>
    <property type="match status" value="1"/>
</dbReference>
<dbReference type="InterPro" id="IPR019734">
    <property type="entry name" value="TPR_rpt"/>
</dbReference>
<dbReference type="Pfam" id="PF00144">
    <property type="entry name" value="Beta-lactamase"/>
    <property type="match status" value="1"/>
</dbReference>
<evidence type="ECO:0000313" key="5">
    <source>
        <dbReference type="EMBL" id="RIV25036.1"/>
    </source>
</evidence>
<dbReference type="CDD" id="cd02859">
    <property type="entry name" value="E_set_AMPKbeta_like_N"/>
    <property type="match status" value="1"/>
</dbReference>
<dbReference type="Gene3D" id="2.60.40.10">
    <property type="entry name" value="Immunoglobulins"/>
    <property type="match status" value="1"/>
</dbReference>
<gene>
    <name evidence="5" type="ORF">DYU11_06880</name>
</gene>
<feature type="region of interest" description="Disordered" evidence="2">
    <location>
        <begin position="565"/>
        <end position="584"/>
    </location>
</feature>
<feature type="domain" description="Beta-lactamase-related" evidence="3">
    <location>
        <begin position="52"/>
        <end position="354"/>
    </location>
</feature>
<evidence type="ECO:0000313" key="6">
    <source>
        <dbReference type="Proteomes" id="UP000283523"/>
    </source>
</evidence>
<dbReference type="Proteomes" id="UP000283523">
    <property type="component" value="Unassembled WGS sequence"/>
</dbReference>
<dbReference type="EMBL" id="QXED01000002">
    <property type="protein sequence ID" value="RIV25036.1"/>
    <property type="molecule type" value="Genomic_DNA"/>
</dbReference>
<dbReference type="InterPro" id="IPR013783">
    <property type="entry name" value="Ig-like_fold"/>
</dbReference>
<evidence type="ECO:0000259" key="4">
    <source>
        <dbReference type="Pfam" id="PF16561"/>
    </source>
</evidence>
<evidence type="ECO:0000259" key="3">
    <source>
        <dbReference type="Pfam" id="PF00144"/>
    </source>
</evidence>
<dbReference type="SUPFAM" id="SSF81296">
    <property type="entry name" value="E set domains"/>
    <property type="match status" value="1"/>
</dbReference>
<feature type="repeat" description="TPR" evidence="1">
    <location>
        <begin position="450"/>
        <end position="483"/>
    </location>
</feature>
<dbReference type="InterPro" id="IPR050789">
    <property type="entry name" value="Diverse_Enzym_Activities"/>
</dbReference>
<reference evidence="5 6" key="1">
    <citation type="submission" date="2018-08" db="EMBL/GenBank/DDBJ databases">
        <title>Fibrisoma montanum sp. nov., isolated from Danxia mountain soil.</title>
        <authorList>
            <person name="Huang Y."/>
        </authorList>
    </citation>
    <scope>NUCLEOTIDE SEQUENCE [LARGE SCALE GENOMIC DNA]</scope>
    <source>
        <strain evidence="5 6">HYT19</strain>
    </source>
</reference>
<proteinExistence type="predicted"/>
<dbReference type="InterPro" id="IPR014756">
    <property type="entry name" value="Ig_E-set"/>
</dbReference>
<accession>A0A418ME31</accession>
<evidence type="ECO:0000256" key="2">
    <source>
        <dbReference type="SAM" id="MobiDB-lite"/>
    </source>
</evidence>
<dbReference type="Gene3D" id="3.40.710.10">
    <property type="entry name" value="DD-peptidase/beta-lactamase superfamily"/>
    <property type="match status" value="1"/>
</dbReference>
<feature type="domain" description="AMP-activated protein kinase glycogen-binding" evidence="4">
    <location>
        <begin position="513"/>
        <end position="584"/>
    </location>
</feature>
<organism evidence="5 6">
    <name type="scientific">Fibrisoma montanum</name>
    <dbReference type="NCBI Taxonomy" id="2305895"/>
    <lineage>
        <taxon>Bacteria</taxon>
        <taxon>Pseudomonadati</taxon>
        <taxon>Bacteroidota</taxon>
        <taxon>Cytophagia</taxon>
        <taxon>Cytophagales</taxon>
        <taxon>Spirosomataceae</taxon>
        <taxon>Fibrisoma</taxon>
    </lineage>
</organism>
<keyword evidence="1" id="KW-0802">TPR repeat</keyword>
<dbReference type="InterPro" id="IPR011990">
    <property type="entry name" value="TPR-like_helical_dom_sf"/>
</dbReference>
<keyword evidence="6" id="KW-1185">Reference proteome</keyword>
<dbReference type="SUPFAM" id="SSF48452">
    <property type="entry name" value="TPR-like"/>
    <property type="match status" value="1"/>
</dbReference>
<dbReference type="Pfam" id="PF16561">
    <property type="entry name" value="AMPK1_CBM"/>
    <property type="match status" value="1"/>
</dbReference>
<dbReference type="InterPro" id="IPR001466">
    <property type="entry name" value="Beta-lactam-related"/>
</dbReference>
<dbReference type="SUPFAM" id="SSF56601">
    <property type="entry name" value="beta-lactamase/transpeptidase-like"/>
    <property type="match status" value="1"/>
</dbReference>
<dbReference type="Gene3D" id="1.25.40.10">
    <property type="entry name" value="Tetratricopeptide repeat domain"/>
    <property type="match status" value="1"/>
</dbReference>